<dbReference type="InterPro" id="IPR052715">
    <property type="entry name" value="RAYT_transposase"/>
</dbReference>
<dbReference type="GO" id="GO:0004803">
    <property type="term" value="F:transposase activity"/>
    <property type="evidence" value="ECO:0007669"/>
    <property type="project" value="InterPro"/>
</dbReference>
<dbReference type="SUPFAM" id="SSF143422">
    <property type="entry name" value="Transposase IS200-like"/>
    <property type="match status" value="1"/>
</dbReference>
<dbReference type="SMART" id="SM01321">
    <property type="entry name" value="Y1_Tnp"/>
    <property type="match status" value="1"/>
</dbReference>
<dbReference type="PANTHER" id="PTHR36966">
    <property type="entry name" value="REP-ASSOCIATED TYROSINE TRANSPOSASE"/>
    <property type="match status" value="1"/>
</dbReference>
<protein>
    <recommendedName>
        <fullName evidence="1">Transposase IS200-like domain-containing protein</fullName>
    </recommendedName>
</protein>
<dbReference type="GO" id="GO:0006313">
    <property type="term" value="P:DNA transposition"/>
    <property type="evidence" value="ECO:0007669"/>
    <property type="project" value="InterPro"/>
</dbReference>
<accession>A0A5B8Y956</accession>
<evidence type="ECO:0000313" key="3">
    <source>
        <dbReference type="Proteomes" id="UP000315995"/>
    </source>
</evidence>
<evidence type="ECO:0000259" key="1">
    <source>
        <dbReference type="SMART" id="SM01321"/>
    </source>
</evidence>
<dbReference type="Gene3D" id="3.30.70.1290">
    <property type="entry name" value="Transposase IS200-like"/>
    <property type="match status" value="1"/>
</dbReference>
<sequence length="211" mass="24849">MTNTEINTEIKYSRGYLPHIHTEHGQTITLRLHDSLPVASFKRMEATADSPEERHKIVARFLDEGRGSCILERPEVAAIVRDSILWCDGRKYDLKDWVVMPNHAHVSYRNGRKIPTRVAGEIKSFTAKEIIKVSEDVEAPVWMPGTFDRYIRDEVHDFNVQRYIWFNPVRAGLVEDPWDWEFSSIHDSPFDKEELRRWFEQNKDGFWDNGF</sequence>
<evidence type="ECO:0000313" key="2">
    <source>
        <dbReference type="EMBL" id="QDG52445.1"/>
    </source>
</evidence>
<keyword evidence="3" id="KW-1185">Reference proteome</keyword>
<dbReference type="Proteomes" id="UP000315995">
    <property type="component" value="Chromosome"/>
</dbReference>
<accession>A0A4Y6PXG7</accession>
<dbReference type="InterPro" id="IPR036515">
    <property type="entry name" value="Transposase_17_sf"/>
</dbReference>
<dbReference type="OrthoDB" id="9800147at2"/>
<feature type="domain" description="Transposase IS200-like" evidence="1">
    <location>
        <begin position="62"/>
        <end position="167"/>
    </location>
</feature>
<dbReference type="GO" id="GO:0043565">
    <property type="term" value="F:sequence-specific DNA binding"/>
    <property type="evidence" value="ECO:0007669"/>
    <property type="project" value="TreeGrafter"/>
</dbReference>
<dbReference type="RefSeq" id="WP_141198916.1">
    <property type="nucleotide sequence ID" value="NZ_CP041186.1"/>
</dbReference>
<proteinExistence type="predicted"/>
<dbReference type="PANTHER" id="PTHR36966:SF1">
    <property type="entry name" value="REP-ASSOCIATED TYROSINE TRANSPOSASE"/>
    <property type="match status" value="1"/>
</dbReference>
<dbReference type="EMBL" id="CP041186">
    <property type="protein sequence ID" value="QDG52445.1"/>
    <property type="molecule type" value="Genomic_DNA"/>
</dbReference>
<organism evidence="2 3">
    <name type="scientific">Persicimonas caeni</name>
    <dbReference type="NCBI Taxonomy" id="2292766"/>
    <lineage>
        <taxon>Bacteria</taxon>
        <taxon>Deltaproteobacteria</taxon>
        <taxon>Bradymonadales</taxon>
        <taxon>Bradymonadaceae</taxon>
        <taxon>Persicimonas</taxon>
    </lineage>
</organism>
<reference evidence="2 3" key="1">
    <citation type="submission" date="2019-06" db="EMBL/GenBank/DDBJ databases">
        <title>Persicimonas caeni gen. nov., sp. nov., a predatory bacterium isolated from solar saltern.</title>
        <authorList>
            <person name="Wang S."/>
        </authorList>
    </citation>
    <scope>NUCLEOTIDE SEQUENCE [LARGE SCALE GENOMIC DNA]</scope>
    <source>
        <strain evidence="2 3">YN101</strain>
    </source>
</reference>
<name>A0A4Y6PXG7_PERCE</name>
<gene>
    <name evidence="2" type="ORF">FIV42_17380</name>
</gene>
<dbReference type="InterPro" id="IPR002686">
    <property type="entry name" value="Transposase_17"/>
</dbReference>
<dbReference type="AlphaFoldDB" id="A0A4Y6PXG7"/>